<sequence length="823" mass="89261">MSLGPFVLPFRGEQYSFAINFNSKPEEKSNYDLACIAFDVKGTVHDTLHARKPTALDGALVKGFEKQALPEEAVPVEGDDVIYMFPKKFERQVEVLMFVASAPTIPGKKHDLSSTGKLEFAVSYTDTNGKTFNQTFDLKSLTQPAAGTEGPVSTIIVAVMYLQAEGGWTLRDVGSCHPYDSPGLIVPEMKRAILDLRDKHKVSLDAADNLVLDEAERIPVTRQWQDQSLSDAAAGRAADPSAPTPVKKLRLDLSWTFWPPPPPTEEGEEPQEEPAIEFNLIMYNKDGEEVQSVSSGNREATGSHAGRPEPEEEEEEEEKEEEKEDEDEEGEEGEEGEEAVAPQEPPSPPPPPKVDPYEFKERDVVYLELPELPAEVRSMVLLVTNYDEEQGFTRVRTVRCRVVDVSAGEAPLPGSKAAVAAAAAVAAGEAAPPNPERILADFSVLSKYEADKAVTQVALLKLYKEYSDSAYNVFRAAAVDDAAAFVAQEPETVVKALKEYLDTNKKQKATEAAALAAAEEAGEEVTTDLRPHSWRFRTLGLTFGGDSLEAVEHDIKNLVSFDGELAPGAARVCATSRATFPNGDTYFGSYANDVKHGPGVYAFVTGAAYAGEYAGGKRHGRGVMVFPDGGTYVGEFAADKFEGQGQYRYPDGSVYTGAWSNGQKHGRGVYWDTARGCLQGEWQKGLLVGEAVYDQPALRFRGEFVRGVPAGSASYTLTSHRTLDMPCFAAKDIQSMQGPTLSLPCAYGIPPGSGDEPQLDEDGQPIEDPDKPPLPTFPKYEGLTYTAEELPLQVEDTVFPPEEGKPVPIPSVPAFSVAAGLVA</sequence>
<evidence type="ECO:0000313" key="3">
    <source>
        <dbReference type="EMBL" id="GFR40656.1"/>
    </source>
</evidence>
<comment type="caution">
    <text evidence="3">The sequence shown here is derived from an EMBL/GenBank/DDBJ whole genome shotgun (WGS) entry which is preliminary data.</text>
</comment>
<dbReference type="PANTHER" id="PTHR43215">
    <property type="entry name" value="RADIAL SPOKE HEAD 1 HOMOLOG"/>
    <property type="match status" value="1"/>
</dbReference>
<dbReference type="Proteomes" id="UP001054857">
    <property type="component" value="Unassembled WGS sequence"/>
</dbReference>
<feature type="compositionally biased region" description="Pro residues" evidence="2">
    <location>
        <begin position="343"/>
        <end position="354"/>
    </location>
</feature>
<keyword evidence="4" id="KW-1185">Reference proteome</keyword>
<dbReference type="Pfam" id="PF02493">
    <property type="entry name" value="MORN"/>
    <property type="match status" value="6"/>
</dbReference>
<dbReference type="InterPro" id="IPR003409">
    <property type="entry name" value="MORN"/>
</dbReference>
<organism evidence="3 4">
    <name type="scientific">Astrephomene gubernaculifera</name>
    <dbReference type="NCBI Taxonomy" id="47775"/>
    <lineage>
        <taxon>Eukaryota</taxon>
        <taxon>Viridiplantae</taxon>
        <taxon>Chlorophyta</taxon>
        <taxon>core chlorophytes</taxon>
        <taxon>Chlorophyceae</taxon>
        <taxon>CS clade</taxon>
        <taxon>Chlamydomonadales</taxon>
        <taxon>Astrephomenaceae</taxon>
        <taxon>Astrephomene</taxon>
    </lineage>
</organism>
<feature type="compositionally biased region" description="Acidic residues" evidence="2">
    <location>
        <begin position="310"/>
        <end position="338"/>
    </location>
</feature>
<dbReference type="AlphaFoldDB" id="A0AAD3HHD1"/>
<dbReference type="Gene3D" id="2.60.60.30">
    <property type="entry name" value="sav2460 like domains"/>
    <property type="match status" value="2"/>
</dbReference>
<proteinExistence type="predicted"/>
<dbReference type="GO" id="GO:0016020">
    <property type="term" value="C:membrane"/>
    <property type="evidence" value="ECO:0007669"/>
    <property type="project" value="UniProtKB-ARBA"/>
</dbReference>
<evidence type="ECO:0000313" key="4">
    <source>
        <dbReference type="Proteomes" id="UP001054857"/>
    </source>
</evidence>
<feature type="region of interest" description="Disordered" evidence="2">
    <location>
        <begin position="289"/>
        <end position="357"/>
    </location>
</feature>
<gene>
    <name evidence="3" type="ORF">Agub_g1241</name>
</gene>
<reference evidence="3 4" key="1">
    <citation type="journal article" date="2021" name="Sci. Rep.">
        <title>Genome sequencing of the multicellular alga Astrephomene provides insights into convergent evolution of germ-soma differentiation.</title>
        <authorList>
            <person name="Yamashita S."/>
            <person name="Yamamoto K."/>
            <person name="Matsuzaki R."/>
            <person name="Suzuki S."/>
            <person name="Yamaguchi H."/>
            <person name="Hirooka S."/>
            <person name="Minakuchi Y."/>
            <person name="Miyagishima S."/>
            <person name="Kawachi M."/>
            <person name="Toyoda A."/>
            <person name="Nozaki H."/>
        </authorList>
    </citation>
    <scope>NUCLEOTIDE SEQUENCE [LARGE SCALE GENOMIC DNA]</scope>
    <source>
        <strain evidence="3 4">NIES-4017</strain>
    </source>
</reference>
<accession>A0AAD3HHD1</accession>
<keyword evidence="1" id="KW-0677">Repeat</keyword>
<evidence type="ECO:0000256" key="2">
    <source>
        <dbReference type="SAM" id="MobiDB-lite"/>
    </source>
</evidence>
<protein>
    <submittedName>
        <fullName evidence="3">Uncharacterized protein</fullName>
    </submittedName>
</protein>
<dbReference type="PANTHER" id="PTHR43215:SF14">
    <property type="entry name" value="RADIAL SPOKE HEAD 1 HOMOLOG"/>
    <property type="match status" value="1"/>
</dbReference>
<dbReference type="SUPFAM" id="SSF82185">
    <property type="entry name" value="Histone H3 K4-specific methyltransferase SET7/9 N-terminal domain"/>
    <property type="match status" value="1"/>
</dbReference>
<dbReference type="EMBL" id="BMAR01000001">
    <property type="protein sequence ID" value="GFR40656.1"/>
    <property type="molecule type" value="Genomic_DNA"/>
</dbReference>
<feature type="compositionally biased region" description="Acidic residues" evidence="2">
    <location>
        <begin position="757"/>
        <end position="767"/>
    </location>
</feature>
<evidence type="ECO:0000256" key="1">
    <source>
        <dbReference type="ARBA" id="ARBA00022737"/>
    </source>
</evidence>
<feature type="region of interest" description="Disordered" evidence="2">
    <location>
        <begin position="748"/>
        <end position="780"/>
    </location>
</feature>
<feature type="compositionally biased region" description="Low complexity" evidence="2">
    <location>
        <begin position="230"/>
        <end position="241"/>
    </location>
</feature>
<dbReference type="Gene3D" id="2.20.110.10">
    <property type="entry name" value="Histone H3 K4-specific methyltransferase SET7/9 N-terminal domain"/>
    <property type="match status" value="1"/>
</dbReference>
<feature type="compositionally biased region" description="Polar residues" evidence="2">
    <location>
        <begin position="291"/>
        <end position="300"/>
    </location>
</feature>
<dbReference type="SMART" id="SM00698">
    <property type="entry name" value="MORN"/>
    <property type="match status" value="5"/>
</dbReference>
<feature type="region of interest" description="Disordered" evidence="2">
    <location>
        <begin position="223"/>
        <end position="246"/>
    </location>
</feature>
<name>A0AAD3HHD1_9CHLO</name>